<dbReference type="Gene3D" id="2.30.110.10">
    <property type="entry name" value="Electron Transport, Fmn-binding Protein, Chain A"/>
    <property type="match status" value="1"/>
</dbReference>
<name>A0A1R3V6Z1_9HYPH</name>
<dbReference type="RefSeq" id="WP_077378420.1">
    <property type="nucleotide sequence ID" value="NZ_FTPD01000015.1"/>
</dbReference>
<protein>
    <recommendedName>
        <fullName evidence="3">Flavin-nucleotide-binding protein</fullName>
    </recommendedName>
</protein>
<dbReference type="EMBL" id="FTPD01000015">
    <property type="protein sequence ID" value="SIT55663.1"/>
    <property type="molecule type" value="Genomic_DNA"/>
</dbReference>
<keyword evidence="2" id="KW-1185">Reference proteome</keyword>
<sequence length="149" mass="17193">MIIRQLSLAQCTALISENRLARLACSSGNQPYLVPIYYAYDDRCTYSFTMPGRKLDTMRGNPQVALLVEEKGEARSWKSVVAEGRFEELPDRIDIKRERDRAWSLLSQHANWWEPGALKPVIAPLVDHPSHVFFRIHVERMSGREAHEK</sequence>
<dbReference type="Pfam" id="PF12900">
    <property type="entry name" value="Pyridox_ox_2"/>
    <property type="match status" value="1"/>
</dbReference>
<dbReference type="STRING" id="1631249.BQ8794_220227"/>
<dbReference type="AlphaFoldDB" id="A0A1R3V6Z1"/>
<reference evidence="2" key="1">
    <citation type="submission" date="2017-01" db="EMBL/GenBank/DDBJ databases">
        <authorList>
            <person name="Brunel B."/>
        </authorList>
    </citation>
    <scope>NUCLEOTIDE SEQUENCE [LARGE SCALE GENOMIC DNA]</scope>
</reference>
<evidence type="ECO:0000313" key="1">
    <source>
        <dbReference type="EMBL" id="SIT55663.1"/>
    </source>
</evidence>
<organism evidence="1 2">
    <name type="scientific">Mesorhizobium prunaredense</name>
    <dbReference type="NCBI Taxonomy" id="1631249"/>
    <lineage>
        <taxon>Bacteria</taxon>
        <taxon>Pseudomonadati</taxon>
        <taxon>Pseudomonadota</taxon>
        <taxon>Alphaproteobacteria</taxon>
        <taxon>Hyphomicrobiales</taxon>
        <taxon>Phyllobacteriaceae</taxon>
        <taxon>Mesorhizobium</taxon>
    </lineage>
</organism>
<proteinExistence type="predicted"/>
<gene>
    <name evidence="1" type="ORF">BQ8794_220227</name>
</gene>
<evidence type="ECO:0008006" key="3">
    <source>
        <dbReference type="Google" id="ProtNLM"/>
    </source>
</evidence>
<dbReference type="InterPro" id="IPR012349">
    <property type="entry name" value="Split_barrel_FMN-bd"/>
</dbReference>
<evidence type="ECO:0000313" key="2">
    <source>
        <dbReference type="Proteomes" id="UP000188388"/>
    </source>
</evidence>
<accession>A0A1R3V6Z1</accession>
<dbReference type="InterPro" id="IPR024747">
    <property type="entry name" value="Pyridox_Oxase-rel"/>
</dbReference>
<dbReference type="Proteomes" id="UP000188388">
    <property type="component" value="Unassembled WGS sequence"/>
</dbReference>
<dbReference type="SUPFAM" id="SSF50475">
    <property type="entry name" value="FMN-binding split barrel"/>
    <property type="match status" value="1"/>
</dbReference>